<organism evidence="3 4">
    <name type="scientific">Falsochrobactrum ovis</name>
    <dbReference type="NCBI Taxonomy" id="1293442"/>
    <lineage>
        <taxon>Bacteria</taxon>
        <taxon>Pseudomonadati</taxon>
        <taxon>Pseudomonadota</taxon>
        <taxon>Alphaproteobacteria</taxon>
        <taxon>Hyphomicrobiales</taxon>
        <taxon>Brucellaceae</taxon>
        <taxon>Falsochrobactrum</taxon>
    </lineage>
</organism>
<keyword evidence="2" id="KW-0472">Membrane</keyword>
<dbReference type="EMBL" id="QLMK01000022">
    <property type="protein sequence ID" value="RAK25607.1"/>
    <property type="molecule type" value="Genomic_DNA"/>
</dbReference>
<dbReference type="RefSeq" id="WP_111576398.1">
    <property type="nucleotide sequence ID" value="NZ_JBHEEY010000022.1"/>
</dbReference>
<dbReference type="Proteomes" id="UP000249453">
    <property type="component" value="Unassembled WGS sequence"/>
</dbReference>
<feature type="region of interest" description="Disordered" evidence="1">
    <location>
        <begin position="1"/>
        <end position="24"/>
    </location>
</feature>
<evidence type="ECO:0000313" key="3">
    <source>
        <dbReference type="EMBL" id="RAK25607.1"/>
    </source>
</evidence>
<proteinExistence type="predicted"/>
<reference evidence="3 4" key="1">
    <citation type="submission" date="2018-06" db="EMBL/GenBank/DDBJ databases">
        <title>Genomic Encyclopedia of Type Strains, Phase IV (KMG-IV): sequencing the most valuable type-strain genomes for metagenomic binning, comparative biology and taxonomic classification.</title>
        <authorList>
            <person name="Goeker M."/>
        </authorList>
    </citation>
    <scope>NUCLEOTIDE SEQUENCE [LARGE SCALE GENOMIC DNA]</scope>
    <source>
        <strain evidence="3 4">DSM 26720</strain>
    </source>
</reference>
<keyword evidence="2" id="KW-1133">Transmembrane helix</keyword>
<feature type="transmembrane region" description="Helical" evidence="2">
    <location>
        <begin position="30"/>
        <end position="49"/>
    </location>
</feature>
<keyword evidence="4" id="KW-1185">Reference proteome</keyword>
<feature type="transmembrane region" description="Helical" evidence="2">
    <location>
        <begin position="56"/>
        <end position="73"/>
    </location>
</feature>
<name>A0A364JRS7_9HYPH</name>
<sequence length="79" mass="8132">MSLREDFSSTSSIQPSRDDAAANEKPASPALVLSGCSAISGAIVGFLLAGNVHSSGCLLISVLVAGWVGWWARGLNDRS</sequence>
<comment type="caution">
    <text evidence="3">The sequence shown here is derived from an EMBL/GenBank/DDBJ whole genome shotgun (WGS) entry which is preliminary data.</text>
</comment>
<evidence type="ECO:0000313" key="4">
    <source>
        <dbReference type="Proteomes" id="UP000249453"/>
    </source>
</evidence>
<evidence type="ECO:0000256" key="2">
    <source>
        <dbReference type="SAM" id="Phobius"/>
    </source>
</evidence>
<gene>
    <name evidence="3" type="ORF">C7374_12224</name>
</gene>
<dbReference type="AlphaFoldDB" id="A0A364JRS7"/>
<evidence type="ECO:0000256" key="1">
    <source>
        <dbReference type="SAM" id="MobiDB-lite"/>
    </source>
</evidence>
<accession>A0A364JRS7</accession>
<protein>
    <submittedName>
        <fullName evidence="3">Uncharacterized protein</fullName>
    </submittedName>
</protein>
<keyword evidence="2" id="KW-0812">Transmembrane</keyword>